<keyword evidence="9 16" id="KW-0418">Kinase</keyword>
<sequence length="863" mass="98193">MNKWYKSGLAKGILIVAAYVLSATLVISILWMASYPDVAEDMLSGKKTGNYLDTEGFSKKVYSESMEILHLLGMKRQIETEGQLDGDKIVDVEEYFNNNRITNENTNGLAYRLEDLNNWGEAINDGGVESGYTQDETENPIIVCQKTDNSYEYYYYDELKALLENGELSFVMEDSSYTSTEALRILVEDSSYNGESLGVKMVQDKEGRVKYVNCWTYDGYWTEEKYKPLDAQNLLEIVNTNEKWNGRLSEAFDMIHSSALRIYNDVNSYQTFVNEWTEGNTNLTYLFVDEEEKKVYTNVSGYTSYDDVEKNLEKIRADGKYVIVKPKLADFDSNMEGISAKDWVDVVKDMAWTDDNFVFAMKVDTAFPIQDTYYTQAAGYEEYAPTVRRMMVLGGVSGLLLLVILVWLTAAAGRSPGDDELHLHFFDRWKTEIAAALVIGAWCLCMMLLATIWPTTEVYVSGDWVTDTSGMVYYSADRIQAYDIAQVIVAGVCAALTCLIFLIGYLSLVRRIKAKSLWKDSLLRWLIHSFRKLFRNIHSVWKIVLLYGGFILLHWFALGGNGMFVFLMFAAEILAFVYLMRRVIGRKRIRTGIMRIAGGEVDYQIPLQGLYGEQLEIAERVNTIGEGLDAAVEASMKNERLKTDLITNVAHDIKTPLTSIINYIYLLKKENFTDPKIQGYLDVLEAKTQRLKTLTEDVVEASKVSSGNISLEYTNINLVEMIQQVSGEFAEKFQSRNLKEIVSLPEEEAVIRVDGRRMWRVLENIYNNAAKYAMEGTRIYADLRVTQTEVKFSLKNVSEQPLNIEADELTERFVRGDVSRSTEGSGLGLSIAKSLTMMQGGKFELYLDGDLFRVTITFPRMVK</sequence>
<evidence type="ECO:0000256" key="9">
    <source>
        <dbReference type="ARBA" id="ARBA00022777"/>
    </source>
</evidence>
<dbReference type="GO" id="GO:0016301">
    <property type="term" value="F:kinase activity"/>
    <property type="evidence" value="ECO:0007669"/>
    <property type="project" value="UniProtKB-KW"/>
</dbReference>
<dbReference type="Pfam" id="PF02518">
    <property type="entry name" value="HATPase_c"/>
    <property type="match status" value="1"/>
</dbReference>
<keyword evidence="11 14" id="KW-1133">Transmembrane helix</keyword>
<dbReference type="SMART" id="SM00388">
    <property type="entry name" value="HisKA"/>
    <property type="match status" value="1"/>
</dbReference>
<feature type="domain" description="Histidine kinase" evidence="15">
    <location>
        <begin position="648"/>
        <end position="862"/>
    </location>
</feature>
<evidence type="ECO:0000256" key="5">
    <source>
        <dbReference type="ARBA" id="ARBA00022553"/>
    </source>
</evidence>
<dbReference type="Pfam" id="PF00512">
    <property type="entry name" value="HisKA"/>
    <property type="match status" value="1"/>
</dbReference>
<comment type="caution">
    <text evidence="16">The sequence shown here is derived from an EMBL/GenBank/DDBJ whole genome shotgun (WGS) entry which is preliminary data.</text>
</comment>
<keyword evidence="5" id="KW-0597">Phosphoprotein</keyword>
<name>A0ABT2RQ97_9FIRM</name>
<keyword evidence="8" id="KW-0547">Nucleotide-binding</keyword>
<evidence type="ECO:0000256" key="14">
    <source>
        <dbReference type="SAM" id="Phobius"/>
    </source>
</evidence>
<dbReference type="EMBL" id="JAOQJU010000022">
    <property type="protein sequence ID" value="MCU6687588.1"/>
    <property type="molecule type" value="Genomic_DNA"/>
</dbReference>
<evidence type="ECO:0000256" key="2">
    <source>
        <dbReference type="ARBA" id="ARBA00004651"/>
    </source>
</evidence>
<evidence type="ECO:0000256" key="12">
    <source>
        <dbReference type="ARBA" id="ARBA00023012"/>
    </source>
</evidence>
<dbReference type="PANTHER" id="PTHR45528:SF1">
    <property type="entry name" value="SENSOR HISTIDINE KINASE CPXA"/>
    <property type="match status" value="1"/>
</dbReference>
<evidence type="ECO:0000256" key="7">
    <source>
        <dbReference type="ARBA" id="ARBA00022692"/>
    </source>
</evidence>
<comment type="subcellular location">
    <subcellularLocation>
        <location evidence="2">Cell membrane</location>
        <topology evidence="2">Multi-pass membrane protein</topology>
    </subcellularLocation>
</comment>
<evidence type="ECO:0000259" key="15">
    <source>
        <dbReference type="PROSITE" id="PS50109"/>
    </source>
</evidence>
<evidence type="ECO:0000313" key="17">
    <source>
        <dbReference type="Proteomes" id="UP001652431"/>
    </source>
</evidence>
<feature type="transmembrane region" description="Helical" evidence="14">
    <location>
        <begin position="539"/>
        <end position="557"/>
    </location>
</feature>
<protein>
    <recommendedName>
        <fullName evidence="3">histidine kinase</fullName>
        <ecNumber evidence="3">2.7.13.3</ecNumber>
    </recommendedName>
</protein>
<dbReference type="Gene3D" id="3.30.565.10">
    <property type="entry name" value="Histidine kinase-like ATPase, C-terminal domain"/>
    <property type="match status" value="1"/>
</dbReference>
<keyword evidence="10" id="KW-0067">ATP-binding</keyword>
<evidence type="ECO:0000256" key="4">
    <source>
        <dbReference type="ARBA" id="ARBA00022475"/>
    </source>
</evidence>
<keyword evidence="6" id="KW-0808">Transferase</keyword>
<evidence type="ECO:0000313" key="16">
    <source>
        <dbReference type="EMBL" id="MCU6687588.1"/>
    </source>
</evidence>
<keyword evidence="12" id="KW-0902">Two-component regulatory system</keyword>
<gene>
    <name evidence="16" type="ORF">OCV99_13785</name>
</gene>
<proteinExistence type="predicted"/>
<comment type="catalytic activity">
    <reaction evidence="1">
        <text>ATP + protein L-histidine = ADP + protein N-phospho-L-histidine.</text>
        <dbReference type="EC" id="2.7.13.3"/>
    </reaction>
</comment>
<feature type="transmembrane region" description="Helical" evidence="14">
    <location>
        <begin position="390"/>
        <end position="412"/>
    </location>
</feature>
<dbReference type="Proteomes" id="UP001652431">
    <property type="component" value="Unassembled WGS sequence"/>
</dbReference>
<dbReference type="InterPro" id="IPR005467">
    <property type="entry name" value="His_kinase_dom"/>
</dbReference>
<dbReference type="PROSITE" id="PS50109">
    <property type="entry name" value="HIS_KIN"/>
    <property type="match status" value="1"/>
</dbReference>
<keyword evidence="17" id="KW-1185">Reference proteome</keyword>
<reference evidence="16 17" key="1">
    <citation type="journal article" date="2021" name="ISME Commun">
        <title>Automated analysis of genomic sequences facilitates high-throughput and comprehensive description of bacteria.</title>
        <authorList>
            <person name="Hitch T.C.A."/>
        </authorList>
    </citation>
    <scope>NUCLEOTIDE SEQUENCE [LARGE SCALE GENOMIC DNA]</scope>
    <source>
        <strain evidence="16 17">Sanger_03</strain>
    </source>
</reference>
<accession>A0ABT2RQ97</accession>
<dbReference type="SUPFAM" id="SSF47384">
    <property type="entry name" value="Homodimeric domain of signal transducing histidine kinase"/>
    <property type="match status" value="1"/>
</dbReference>
<keyword evidence="13 14" id="KW-0472">Membrane</keyword>
<dbReference type="SMART" id="SM00387">
    <property type="entry name" value="HATPase_c"/>
    <property type="match status" value="1"/>
</dbReference>
<dbReference type="CDD" id="cd00082">
    <property type="entry name" value="HisKA"/>
    <property type="match status" value="1"/>
</dbReference>
<dbReference type="InterPro" id="IPR036890">
    <property type="entry name" value="HATPase_C_sf"/>
</dbReference>
<evidence type="ECO:0000256" key="6">
    <source>
        <dbReference type="ARBA" id="ARBA00022679"/>
    </source>
</evidence>
<evidence type="ECO:0000256" key="10">
    <source>
        <dbReference type="ARBA" id="ARBA00022840"/>
    </source>
</evidence>
<dbReference type="InterPro" id="IPR036097">
    <property type="entry name" value="HisK_dim/P_sf"/>
</dbReference>
<feature type="transmembrane region" description="Helical" evidence="14">
    <location>
        <begin position="12"/>
        <end position="33"/>
    </location>
</feature>
<dbReference type="RefSeq" id="WP_158371333.1">
    <property type="nucleotide sequence ID" value="NZ_JAOQJU010000022.1"/>
</dbReference>
<feature type="transmembrane region" description="Helical" evidence="14">
    <location>
        <begin position="484"/>
        <end position="509"/>
    </location>
</feature>
<evidence type="ECO:0000256" key="13">
    <source>
        <dbReference type="ARBA" id="ARBA00023136"/>
    </source>
</evidence>
<dbReference type="InterPro" id="IPR003661">
    <property type="entry name" value="HisK_dim/P_dom"/>
</dbReference>
<evidence type="ECO:0000256" key="1">
    <source>
        <dbReference type="ARBA" id="ARBA00000085"/>
    </source>
</evidence>
<dbReference type="EC" id="2.7.13.3" evidence="3"/>
<evidence type="ECO:0000256" key="8">
    <source>
        <dbReference type="ARBA" id="ARBA00022741"/>
    </source>
</evidence>
<dbReference type="InterPro" id="IPR003594">
    <property type="entry name" value="HATPase_dom"/>
</dbReference>
<dbReference type="SUPFAM" id="SSF55874">
    <property type="entry name" value="ATPase domain of HSP90 chaperone/DNA topoisomerase II/histidine kinase"/>
    <property type="match status" value="1"/>
</dbReference>
<feature type="transmembrane region" description="Helical" evidence="14">
    <location>
        <begin position="563"/>
        <end position="580"/>
    </location>
</feature>
<keyword evidence="7 14" id="KW-0812">Transmembrane</keyword>
<feature type="transmembrane region" description="Helical" evidence="14">
    <location>
        <begin position="433"/>
        <end position="453"/>
    </location>
</feature>
<organism evidence="16 17">
    <name type="scientific">Dorea acetigenes</name>
    <dbReference type="NCBI Taxonomy" id="2981787"/>
    <lineage>
        <taxon>Bacteria</taxon>
        <taxon>Bacillati</taxon>
        <taxon>Bacillota</taxon>
        <taxon>Clostridia</taxon>
        <taxon>Lachnospirales</taxon>
        <taxon>Lachnospiraceae</taxon>
        <taxon>Dorea</taxon>
    </lineage>
</organism>
<evidence type="ECO:0000256" key="11">
    <source>
        <dbReference type="ARBA" id="ARBA00022989"/>
    </source>
</evidence>
<keyword evidence="4" id="KW-1003">Cell membrane</keyword>
<dbReference type="Gene3D" id="1.10.287.130">
    <property type="match status" value="1"/>
</dbReference>
<dbReference type="PANTHER" id="PTHR45528">
    <property type="entry name" value="SENSOR HISTIDINE KINASE CPXA"/>
    <property type="match status" value="1"/>
</dbReference>
<evidence type="ECO:0000256" key="3">
    <source>
        <dbReference type="ARBA" id="ARBA00012438"/>
    </source>
</evidence>
<dbReference type="InterPro" id="IPR050398">
    <property type="entry name" value="HssS/ArlS-like"/>
</dbReference>